<feature type="transmembrane region" description="Helical" evidence="3">
    <location>
        <begin position="195"/>
        <end position="213"/>
    </location>
</feature>
<dbReference type="EMBL" id="WJNH01000001">
    <property type="protein sequence ID" value="MRG85122.1"/>
    <property type="molecule type" value="Genomic_DNA"/>
</dbReference>
<keyword evidence="3" id="KW-1133">Transmembrane helix</keyword>
<dbReference type="Pfam" id="PF01757">
    <property type="entry name" value="Acyl_transf_3"/>
    <property type="match status" value="1"/>
</dbReference>
<keyword evidence="3" id="KW-0472">Membrane</keyword>
<feature type="transmembrane region" description="Helical" evidence="3">
    <location>
        <begin position="88"/>
        <end position="107"/>
    </location>
</feature>
<protein>
    <submittedName>
        <fullName evidence="5">Acyltransferase family protein</fullName>
    </submittedName>
</protein>
<evidence type="ECO:0000313" key="5">
    <source>
        <dbReference type="EMBL" id="MRG85122.1"/>
    </source>
</evidence>
<dbReference type="Proteomes" id="UP000480185">
    <property type="component" value="Unassembled WGS sequence"/>
</dbReference>
<comment type="similarity">
    <text evidence="2">Belongs to the acyltransferase 3 family.</text>
</comment>
<evidence type="ECO:0000256" key="1">
    <source>
        <dbReference type="ARBA" id="ARBA00004370"/>
    </source>
</evidence>
<keyword evidence="5" id="KW-0808">Transferase</keyword>
<dbReference type="PANTHER" id="PTHR37312">
    <property type="entry name" value="MEMBRANE-BOUND ACYLTRANSFERASE YKRP-RELATED"/>
    <property type="match status" value="1"/>
</dbReference>
<comment type="caution">
    <text evidence="5">The sequence shown here is derived from an EMBL/GenBank/DDBJ whole genome shotgun (WGS) entry which is preliminary data.</text>
</comment>
<reference evidence="5 6" key="1">
    <citation type="submission" date="2019-11" db="EMBL/GenBank/DDBJ databases">
        <authorList>
            <person name="Li J."/>
        </authorList>
    </citation>
    <scope>NUCLEOTIDE SEQUENCE [LARGE SCALE GENOMIC DNA]</scope>
    <source>
        <strain evidence="5 6">J4</strain>
    </source>
</reference>
<feature type="transmembrane region" description="Helical" evidence="3">
    <location>
        <begin position="119"/>
        <end position="137"/>
    </location>
</feature>
<comment type="subcellular location">
    <subcellularLocation>
        <location evidence="1">Membrane</location>
    </subcellularLocation>
</comment>
<evidence type="ECO:0000313" key="6">
    <source>
        <dbReference type="Proteomes" id="UP000480185"/>
    </source>
</evidence>
<feature type="transmembrane region" description="Helical" evidence="3">
    <location>
        <begin position="300"/>
        <end position="318"/>
    </location>
</feature>
<sequence length="338" mass="39236">MWKLFDFEVKLMATNEKRDQYFDNARFMLILLVVVGHMISPYRHDQEILNAAYKFIYTFHMPAFILISGFFAKGIFKPGYLTKLTKKLLLPYFIFQIIFSIFFSVTNNEIQFSIFDPHWTLWFLLSLIGWNLLLFVFSKIPYSFTIAVAIGVLIGLVPVIGTYLSLSRTFVFFPLFLLGYKLDKTHFQLLTKKKYKVSGAAFLVLLFSGYYFLLNDMTRDWLLASSSYAELGVDESYGVMIRLILYGVVFWATFSVLALIPRRQFVFTKIGERTLYVYLLHGLTIKSLEMTPFYQTIVDSGYYFLLVGLALMLTFVLASRPVIRIAKPLIEPQKVIAK</sequence>
<organism evidence="5 6">
    <name type="scientific">Salinibacillus xinjiangensis</name>
    <dbReference type="NCBI Taxonomy" id="1229268"/>
    <lineage>
        <taxon>Bacteria</taxon>
        <taxon>Bacillati</taxon>
        <taxon>Bacillota</taxon>
        <taxon>Bacilli</taxon>
        <taxon>Bacillales</taxon>
        <taxon>Bacillaceae</taxon>
        <taxon>Salinibacillus</taxon>
    </lineage>
</organism>
<gene>
    <name evidence="5" type="ORF">GH754_02135</name>
</gene>
<feature type="transmembrane region" description="Helical" evidence="3">
    <location>
        <begin position="21"/>
        <end position="39"/>
    </location>
</feature>
<dbReference type="PANTHER" id="PTHR37312:SF1">
    <property type="entry name" value="MEMBRANE-BOUND ACYLTRANSFERASE YKRP-RELATED"/>
    <property type="match status" value="1"/>
</dbReference>
<feature type="transmembrane region" description="Helical" evidence="3">
    <location>
        <begin position="239"/>
        <end position="260"/>
    </location>
</feature>
<feature type="transmembrane region" description="Helical" evidence="3">
    <location>
        <begin position="144"/>
        <end position="160"/>
    </location>
</feature>
<name>A0A6G1X2F2_9BACI</name>
<evidence type="ECO:0000256" key="2">
    <source>
        <dbReference type="ARBA" id="ARBA00007400"/>
    </source>
</evidence>
<feature type="transmembrane region" description="Helical" evidence="3">
    <location>
        <begin position="51"/>
        <end position="76"/>
    </location>
</feature>
<evidence type="ECO:0000256" key="3">
    <source>
        <dbReference type="SAM" id="Phobius"/>
    </source>
</evidence>
<accession>A0A6G1X2F2</accession>
<keyword evidence="6" id="KW-1185">Reference proteome</keyword>
<keyword evidence="5" id="KW-0012">Acyltransferase</keyword>
<feature type="domain" description="Acyltransferase 3" evidence="4">
    <location>
        <begin position="20"/>
        <end position="317"/>
    </location>
</feature>
<evidence type="ECO:0000259" key="4">
    <source>
        <dbReference type="Pfam" id="PF01757"/>
    </source>
</evidence>
<dbReference type="OrthoDB" id="6623990at2"/>
<dbReference type="GO" id="GO:0016747">
    <property type="term" value="F:acyltransferase activity, transferring groups other than amino-acyl groups"/>
    <property type="evidence" value="ECO:0007669"/>
    <property type="project" value="InterPro"/>
</dbReference>
<proteinExistence type="inferred from homology"/>
<dbReference type="InterPro" id="IPR052734">
    <property type="entry name" value="Nod_factor_acetyltransferase"/>
</dbReference>
<dbReference type="InterPro" id="IPR002656">
    <property type="entry name" value="Acyl_transf_3_dom"/>
</dbReference>
<keyword evidence="3" id="KW-0812">Transmembrane</keyword>
<dbReference type="AlphaFoldDB" id="A0A6G1X2F2"/>